<dbReference type="AlphaFoldDB" id="A0A1L5R4I1"/>
<protein>
    <submittedName>
        <fullName evidence="1">Uncharacterized protein</fullName>
    </submittedName>
</protein>
<evidence type="ECO:0000313" key="1">
    <source>
        <dbReference type="EMBL" id="NEL78194.1"/>
    </source>
</evidence>
<name>A0A1L5R4I1_XANPE</name>
<accession>A0A1L5R4I1</accession>
<evidence type="ECO:0000313" key="3">
    <source>
        <dbReference type="Proteomes" id="UP000289372"/>
    </source>
</evidence>
<organism evidence="1 4">
    <name type="scientific">Xanthomonas perforans</name>
    <dbReference type="NCBI Taxonomy" id="442694"/>
    <lineage>
        <taxon>Bacteria</taxon>
        <taxon>Pseudomonadati</taxon>
        <taxon>Pseudomonadota</taxon>
        <taxon>Gammaproteobacteria</taxon>
        <taxon>Lysobacterales</taxon>
        <taxon>Lysobacteraceae</taxon>
        <taxon>Xanthomonas</taxon>
    </lineage>
</organism>
<dbReference type="EMBL" id="JAAGYU010000109">
    <property type="protein sequence ID" value="NEL78194.1"/>
    <property type="molecule type" value="Genomic_DNA"/>
</dbReference>
<dbReference type="RefSeq" id="WP_008577070.1">
    <property type="nucleotide sequence ID" value="NZ_CP018475.1"/>
</dbReference>
<dbReference type="EMBL" id="PUUL01000033">
    <property type="protein sequence ID" value="RXD55244.1"/>
    <property type="molecule type" value="Genomic_DNA"/>
</dbReference>
<gene>
    <name evidence="2" type="ORF">DB769_07040</name>
    <name evidence="1" type="ORF">G3W61_18405</name>
</gene>
<reference evidence="1 4" key="2">
    <citation type="submission" date="2019-11" db="EMBL/GenBank/DDBJ databases">
        <title>Genome-resolved metagenomics to study the prevalence of co-infection and intraspecific heterogeneity among plant pathogen metapopulations.</title>
        <authorList>
            <person name="Newberry E."/>
            <person name="Bhandari R."/>
            <person name="Kemble J."/>
            <person name="Sikora E."/>
            <person name="Potnis N."/>
        </authorList>
    </citation>
    <scope>NUCLEOTIDE SEQUENCE [LARGE SCALE GENOMIC DNA]</scope>
    <source>
        <strain evidence="1">Xp_Tom_Tuscaloosa_18b</strain>
    </source>
</reference>
<evidence type="ECO:0000313" key="2">
    <source>
        <dbReference type="EMBL" id="RXD55244.1"/>
    </source>
</evidence>
<dbReference type="Pfam" id="PF13289">
    <property type="entry name" value="SIR2_2"/>
    <property type="match status" value="1"/>
</dbReference>
<proteinExistence type="predicted"/>
<dbReference type="NCBIfam" id="NF042942">
    <property type="entry name" value="SIR2_antiphage"/>
    <property type="match status" value="1"/>
</dbReference>
<sequence>MSIVAYRCGKQITDEIELQAYLASLLRLENVGLLLGAGASCSAGGQTMRTLWSSFLAGNPVKADWLLAQKFITENEKRLPLPPAPRPPPGVVPSAANPFIQVSVPVAVLPNFEVLLDKLEIAILEWERQGSPQLTEAQGVRTALFRSVVNAAKLKEDWWKSPLGADLADELGAHRSILQKLTAARQPGQPAPWVFTTNYDLAIEWAAESVDLQVINGFLGVHSRRFSPQSFDLGFRNAQAKGEARFGVYNIYLAKLHGSLTWKEVDHSLYEVSASEAWRDIGDFLIGLQDTLSYLVLPRAAKYLQTVGYVMGELLRRFAEFMARPQTALIISGYGFGDEHINRLIRSALLNPTLQVVVYLPEFKGDPTAGDLPQTVRRLLALQTPRLTIVGGGERAYTSALAADLPDPTIYDQELADLRRRLMPEKPDVEEDDEL</sequence>
<dbReference type="GeneID" id="61777997"/>
<dbReference type="InterPro" id="IPR049977">
    <property type="entry name" value="SIR2-like_antiphage-assoc"/>
</dbReference>
<reference evidence="2 3" key="1">
    <citation type="submission" date="2018-02" db="EMBL/GenBank/DDBJ databases">
        <title>Characterization of Xanthomonas diversity in transplant houses and field plants.</title>
        <authorList>
            <person name="Abrahamian P."/>
            <person name="Timilsina S."/>
            <person name="Minsavage G.V."/>
            <person name="Goss E.M."/>
            <person name="Jones J.B."/>
            <person name="Vallad G.E."/>
        </authorList>
    </citation>
    <scope>NUCLEOTIDE SEQUENCE [LARGE SCALE GENOMIC DNA]</scope>
    <source>
        <strain evidence="2 3">GEV2132</strain>
    </source>
</reference>
<dbReference type="KEGG" id="xpe:BJD13_11225"/>
<comment type="caution">
    <text evidence="1">The sequence shown here is derived from an EMBL/GenBank/DDBJ whole genome shotgun (WGS) entry which is preliminary data.</text>
</comment>
<dbReference type="Proteomes" id="UP000289372">
    <property type="component" value="Unassembled WGS sequence"/>
</dbReference>
<evidence type="ECO:0000313" key="4">
    <source>
        <dbReference type="Proteomes" id="UP000471082"/>
    </source>
</evidence>
<dbReference type="Proteomes" id="UP000471082">
    <property type="component" value="Unassembled WGS sequence"/>
</dbReference>